<gene>
    <name evidence="3" type="ORF">SAMN05660742_11385</name>
</gene>
<evidence type="ECO:0000256" key="1">
    <source>
        <dbReference type="ARBA" id="ARBA00022679"/>
    </source>
</evidence>
<keyword evidence="1 3" id="KW-0808">Transferase</keyword>
<evidence type="ECO:0000313" key="4">
    <source>
        <dbReference type="Proteomes" id="UP000199662"/>
    </source>
</evidence>
<name>A0A1H7AQ89_9FIRM</name>
<keyword evidence="4" id="KW-1185">Reference proteome</keyword>
<accession>A0A1H7AQ89</accession>
<organism evidence="3 4">
    <name type="scientific">Propionispira arboris</name>
    <dbReference type="NCBI Taxonomy" id="84035"/>
    <lineage>
        <taxon>Bacteria</taxon>
        <taxon>Bacillati</taxon>
        <taxon>Bacillota</taxon>
        <taxon>Negativicutes</taxon>
        <taxon>Selenomonadales</taxon>
        <taxon>Selenomonadaceae</taxon>
        <taxon>Propionispira</taxon>
    </lineage>
</organism>
<dbReference type="CDD" id="cd02440">
    <property type="entry name" value="AdoMet_MTases"/>
    <property type="match status" value="1"/>
</dbReference>
<dbReference type="InterPro" id="IPR029063">
    <property type="entry name" value="SAM-dependent_MTases_sf"/>
</dbReference>
<keyword evidence="3" id="KW-0489">Methyltransferase</keyword>
<reference evidence="3 4" key="1">
    <citation type="submission" date="2016-10" db="EMBL/GenBank/DDBJ databases">
        <authorList>
            <person name="de Groot N.N."/>
        </authorList>
    </citation>
    <scope>NUCLEOTIDE SEQUENCE [LARGE SCALE GENOMIC DNA]</scope>
    <source>
        <strain evidence="3 4">DSM 2179</strain>
    </source>
</reference>
<dbReference type="Gene3D" id="3.40.50.150">
    <property type="entry name" value="Vaccinia Virus protein VP39"/>
    <property type="match status" value="1"/>
</dbReference>
<dbReference type="SUPFAM" id="SSF53335">
    <property type="entry name" value="S-adenosyl-L-methionine-dependent methyltransferases"/>
    <property type="match status" value="1"/>
</dbReference>
<dbReference type="GO" id="GO:0032259">
    <property type="term" value="P:methylation"/>
    <property type="evidence" value="ECO:0007669"/>
    <property type="project" value="UniProtKB-KW"/>
</dbReference>
<dbReference type="InterPro" id="IPR013217">
    <property type="entry name" value="Methyltransf_12"/>
</dbReference>
<sequence>MNFNVQSISWDNEKRINRAKVIAAEIASATEIEKSYSALEFGCGTGLVSFNLYDKLKDIVCIDTAKGMVDTLNTKIKQHKVKNMAAYQHNINDDYLLTPKYDLIYTSMALHHIVDVDTTLANLYKLLKQNGCLCIVDLDEDDGSFHKAETDFNGHNGFNQTELKQILVKLGYKGLRSSTFYKDVKNIEGVILNYSLFIMIGRKL</sequence>
<feature type="domain" description="Methyltransferase type 12" evidence="2">
    <location>
        <begin position="39"/>
        <end position="133"/>
    </location>
</feature>
<dbReference type="GO" id="GO:0008168">
    <property type="term" value="F:methyltransferase activity"/>
    <property type="evidence" value="ECO:0007669"/>
    <property type="project" value="UniProtKB-KW"/>
</dbReference>
<dbReference type="EMBL" id="FNZK01000013">
    <property type="protein sequence ID" value="SEJ67498.1"/>
    <property type="molecule type" value="Genomic_DNA"/>
</dbReference>
<proteinExistence type="predicted"/>
<dbReference type="PANTHER" id="PTHR43861:SF3">
    <property type="entry name" value="PUTATIVE (AFU_ORTHOLOGUE AFUA_2G14390)-RELATED"/>
    <property type="match status" value="1"/>
</dbReference>
<evidence type="ECO:0000259" key="2">
    <source>
        <dbReference type="Pfam" id="PF08242"/>
    </source>
</evidence>
<dbReference type="Pfam" id="PF08242">
    <property type="entry name" value="Methyltransf_12"/>
    <property type="match status" value="1"/>
</dbReference>
<dbReference type="STRING" id="84035.SAMN05660742_11385"/>
<dbReference type="RefSeq" id="WP_091832580.1">
    <property type="nucleotide sequence ID" value="NZ_FNZK01000013.1"/>
</dbReference>
<dbReference type="PANTHER" id="PTHR43861">
    <property type="entry name" value="TRANS-ACONITATE 2-METHYLTRANSFERASE-RELATED"/>
    <property type="match status" value="1"/>
</dbReference>
<evidence type="ECO:0000313" key="3">
    <source>
        <dbReference type="EMBL" id="SEJ67498.1"/>
    </source>
</evidence>
<dbReference type="Proteomes" id="UP000199662">
    <property type="component" value="Unassembled WGS sequence"/>
</dbReference>
<protein>
    <submittedName>
        <fullName evidence="3">Methyltransferase domain-containing protein</fullName>
    </submittedName>
</protein>
<dbReference type="AlphaFoldDB" id="A0A1H7AQ89"/>